<dbReference type="EMBL" id="WTYX01000001">
    <property type="protein sequence ID" value="MXO89473.1"/>
    <property type="molecule type" value="Genomic_DNA"/>
</dbReference>
<organism evidence="2 3">
    <name type="scientific">Pontixanthobacter aquaemixtae</name>
    <dbReference type="NCBI Taxonomy" id="1958940"/>
    <lineage>
        <taxon>Bacteria</taxon>
        <taxon>Pseudomonadati</taxon>
        <taxon>Pseudomonadota</taxon>
        <taxon>Alphaproteobacteria</taxon>
        <taxon>Sphingomonadales</taxon>
        <taxon>Erythrobacteraceae</taxon>
        <taxon>Pontixanthobacter</taxon>
    </lineage>
</organism>
<dbReference type="RefSeq" id="WP_160602868.1">
    <property type="nucleotide sequence ID" value="NZ_WTYX01000001.1"/>
</dbReference>
<evidence type="ECO:0000256" key="1">
    <source>
        <dbReference type="SAM" id="SignalP"/>
    </source>
</evidence>
<evidence type="ECO:0000313" key="2">
    <source>
        <dbReference type="EMBL" id="MXO89473.1"/>
    </source>
</evidence>
<name>A0A844ZP14_9SPHN</name>
<comment type="caution">
    <text evidence="2">The sequence shown here is derived from an EMBL/GenBank/DDBJ whole genome shotgun (WGS) entry which is preliminary data.</text>
</comment>
<dbReference type="AlphaFoldDB" id="A0A844ZP14"/>
<accession>A0A844ZP14</accession>
<proteinExistence type="predicted"/>
<dbReference type="Proteomes" id="UP000442714">
    <property type="component" value="Unassembled WGS sequence"/>
</dbReference>
<keyword evidence="3" id="KW-1185">Reference proteome</keyword>
<gene>
    <name evidence="2" type="ORF">GRI41_01430</name>
</gene>
<evidence type="ECO:0000313" key="3">
    <source>
        <dbReference type="Proteomes" id="UP000442714"/>
    </source>
</evidence>
<reference evidence="2 3" key="1">
    <citation type="submission" date="2019-12" db="EMBL/GenBank/DDBJ databases">
        <title>Genomic-based taxomic classification of the family Erythrobacteraceae.</title>
        <authorList>
            <person name="Xu L."/>
        </authorList>
    </citation>
    <scope>NUCLEOTIDE SEQUENCE [LARGE SCALE GENOMIC DNA]</scope>
    <source>
        <strain evidence="2 3">KCTC 52763</strain>
    </source>
</reference>
<dbReference type="OrthoDB" id="7421557at2"/>
<sequence length="345" mass="37199">MNIQNVFAKMRALSSILAPAILLASGAQPVHAQTERYVAESARQVEPARPVGSIVPQEQIASSIDLGRIIPNEGGLIGALIDRTPEKLAQNAAAKADGFFAPLRDALDGFDANALASSATSQAVAQTVWFGAGEPALHAGTSMAATLNDEKSGRADSTVSMTYWIGAFATEANDTVGALTWEQERQQLEEEFAAQHPDAKELALVTWRYQLSADFTNMQVIADLAIRRQNSSVRLYEQQLISIVKLRRPSFVEEENVALWAANDGALARRALEMAFARAGEVLPAILALDEGGYKDAISKKDSETATSAGFHGPVLMRDAKGPVFYARDGDQRLKAFVTVQTIRN</sequence>
<feature type="chain" id="PRO_5032625392" evidence="1">
    <location>
        <begin position="33"/>
        <end position="345"/>
    </location>
</feature>
<keyword evidence="1" id="KW-0732">Signal</keyword>
<feature type="signal peptide" evidence="1">
    <location>
        <begin position="1"/>
        <end position="32"/>
    </location>
</feature>
<protein>
    <submittedName>
        <fullName evidence="2">Uncharacterized protein</fullName>
    </submittedName>
</protein>